<dbReference type="Gene3D" id="3.10.450.50">
    <property type="match status" value="1"/>
</dbReference>
<dbReference type="InterPro" id="IPR011042">
    <property type="entry name" value="6-blade_b-propeller_TolB-like"/>
</dbReference>
<evidence type="ECO:0000313" key="2">
    <source>
        <dbReference type="EMBL" id="NKI32699.1"/>
    </source>
</evidence>
<organism evidence="2 3">
    <name type="scientific">Croceivirga thetidis</name>
    <dbReference type="NCBI Taxonomy" id="2721623"/>
    <lineage>
        <taxon>Bacteria</taxon>
        <taxon>Pseudomonadati</taxon>
        <taxon>Bacteroidota</taxon>
        <taxon>Flavobacteriia</taxon>
        <taxon>Flavobacteriales</taxon>
        <taxon>Flavobacteriaceae</taxon>
        <taxon>Croceivirga</taxon>
    </lineage>
</organism>
<feature type="domain" description="SnoaL-like" evidence="1">
    <location>
        <begin position="292"/>
        <end position="388"/>
    </location>
</feature>
<dbReference type="RefSeq" id="WP_168552881.1">
    <property type="nucleotide sequence ID" value="NZ_JAAWWL010000002.1"/>
</dbReference>
<proteinExistence type="predicted"/>
<reference evidence="2 3" key="1">
    <citation type="submission" date="2020-04" db="EMBL/GenBank/DDBJ databases">
        <authorList>
            <person name="Yoon J."/>
        </authorList>
    </citation>
    <scope>NUCLEOTIDE SEQUENCE [LARGE SCALE GENOMIC DNA]</scope>
    <source>
        <strain evidence="2 3">DJ-13</strain>
    </source>
</reference>
<evidence type="ECO:0000313" key="3">
    <source>
        <dbReference type="Proteomes" id="UP000718451"/>
    </source>
</evidence>
<dbReference type="SUPFAM" id="SSF54427">
    <property type="entry name" value="NTF2-like"/>
    <property type="match status" value="1"/>
</dbReference>
<evidence type="ECO:0000259" key="1">
    <source>
        <dbReference type="Pfam" id="PF12680"/>
    </source>
</evidence>
<keyword evidence="3" id="KW-1185">Reference proteome</keyword>
<sequence length="393" mass="44178">MKRILPFLVCVAFLNQLKAQTNSEIYLFDLTQTESGIELSNKINISKNPGYDNQPSFYDDNTVIFSSTRNNQTDIRKYDIKTGESTWLTDTPVGSEYSPTRIPNSVDISAIRLDTTGFQRLYEYKVKSGKSKMILKEAKVGYHLWMDKDLLVTTVLEGDGMDLKVFNLDNGLTYTFQKGVGRSLGKVPETGNFSYTTTNDNGTRIWSVNAATGQGSGITTFRGSEDYCWLPDKTLITGNGNRLMGYNPSKDNDWRILHNFFDNDIYYISRMAVNPSGTKLAIVSGVSPEGIVQKQLDAYNSRNINAFAATYSDDVKLYNFPNELISEGIDSLRESYKGFFKSTPDLNCKITKRIVTGNKVIDEEYLTMNGQNFSAVAVYEVENGKIAKVTFIR</sequence>
<gene>
    <name evidence="2" type="ORF">HCU67_12150</name>
</gene>
<dbReference type="InterPro" id="IPR037401">
    <property type="entry name" value="SnoaL-like"/>
</dbReference>
<comment type="caution">
    <text evidence="2">The sequence shown here is derived from an EMBL/GenBank/DDBJ whole genome shotgun (WGS) entry which is preliminary data.</text>
</comment>
<name>A0ABX1GSV4_9FLAO</name>
<protein>
    <submittedName>
        <fullName evidence="2">SnoaL-like domain-containing protein</fullName>
    </submittedName>
</protein>
<dbReference type="SUPFAM" id="SSF69304">
    <property type="entry name" value="Tricorn protease N-terminal domain"/>
    <property type="match status" value="1"/>
</dbReference>
<dbReference type="EMBL" id="JAAWWL010000002">
    <property type="protein sequence ID" value="NKI32699.1"/>
    <property type="molecule type" value="Genomic_DNA"/>
</dbReference>
<dbReference type="Proteomes" id="UP000718451">
    <property type="component" value="Unassembled WGS sequence"/>
</dbReference>
<accession>A0ABX1GSV4</accession>
<dbReference type="Pfam" id="PF12680">
    <property type="entry name" value="SnoaL_2"/>
    <property type="match status" value="1"/>
</dbReference>
<dbReference type="Gene3D" id="2.120.10.30">
    <property type="entry name" value="TolB, C-terminal domain"/>
    <property type="match status" value="1"/>
</dbReference>
<dbReference type="InterPro" id="IPR032710">
    <property type="entry name" value="NTF2-like_dom_sf"/>
</dbReference>